<dbReference type="NCBIfam" id="NF006155">
    <property type="entry name" value="PRK08298.1"/>
    <property type="match status" value="1"/>
</dbReference>
<proteinExistence type="predicted"/>
<dbReference type="Proteomes" id="UP000321764">
    <property type="component" value="Unassembled WGS sequence"/>
</dbReference>
<reference evidence="1 2" key="1">
    <citation type="submission" date="2019-07" db="EMBL/GenBank/DDBJ databases">
        <title>Reinekea sp. strain SSH23 genome sequencing and assembly.</title>
        <authorList>
            <person name="Kim I."/>
        </authorList>
    </citation>
    <scope>NUCLEOTIDE SEQUENCE [LARGE SCALE GENOMIC DNA]</scope>
    <source>
        <strain evidence="1 2">SSH23</strain>
    </source>
</reference>
<dbReference type="RefSeq" id="WP_147712367.1">
    <property type="nucleotide sequence ID" value="NZ_VKAD01000001.1"/>
</dbReference>
<gene>
    <name evidence="1" type="ORF">FME95_01115</name>
</gene>
<keyword evidence="2" id="KW-1185">Reference proteome</keyword>
<evidence type="ECO:0000313" key="1">
    <source>
        <dbReference type="EMBL" id="TXR53203.1"/>
    </source>
</evidence>
<protein>
    <submittedName>
        <fullName evidence="1">Cytidine deaminase</fullName>
    </submittedName>
</protein>
<dbReference type="SUPFAM" id="SSF53927">
    <property type="entry name" value="Cytidine deaminase-like"/>
    <property type="match status" value="1"/>
</dbReference>
<dbReference type="CDD" id="cd01283">
    <property type="entry name" value="cytidine_deaminase"/>
    <property type="match status" value="1"/>
</dbReference>
<evidence type="ECO:0000313" key="2">
    <source>
        <dbReference type="Proteomes" id="UP000321764"/>
    </source>
</evidence>
<sequence length="135" mass="15147">MNIEQQLYDSALELMDKRYPSGEGFTAAIRTESGKILTSVPPDVKNDSLNVCIELGAYLEAFKIDEAVTHSLCIYREQEDGEIIILSPCGICQERLSFWGGDVKAAVSNKENKLIFKTIRELMPHHWSIVNGETL</sequence>
<dbReference type="EMBL" id="VKAD01000001">
    <property type="protein sequence ID" value="TXR53203.1"/>
    <property type="molecule type" value="Genomic_DNA"/>
</dbReference>
<dbReference type="AlphaFoldDB" id="A0A5C8Z7D1"/>
<dbReference type="OrthoDB" id="9795347at2"/>
<organism evidence="1 2">
    <name type="scientific">Reinekea thalattae</name>
    <dbReference type="NCBI Taxonomy" id="2593301"/>
    <lineage>
        <taxon>Bacteria</taxon>
        <taxon>Pseudomonadati</taxon>
        <taxon>Pseudomonadota</taxon>
        <taxon>Gammaproteobacteria</taxon>
        <taxon>Oceanospirillales</taxon>
        <taxon>Saccharospirillaceae</taxon>
        <taxon>Reinekea</taxon>
    </lineage>
</organism>
<name>A0A5C8Z7D1_9GAMM</name>
<dbReference type="Gene3D" id="3.40.140.10">
    <property type="entry name" value="Cytidine Deaminase, domain 2"/>
    <property type="match status" value="1"/>
</dbReference>
<accession>A0A5C8Z7D1</accession>
<dbReference type="InterPro" id="IPR016193">
    <property type="entry name" value="Cytidine_deaminase-like"/>
</dbReference>
<comment type="caution">
    <text evidence="1">The sequence shown here is derived from an EMBL/GenBank/DDBJ whole genome shotgun (WGS) entry which is preliminary data.</text>
</comment>
<dbReference type="GO" id="GO:0003824">
    <property type="term" value="F:catalytic activity"/>
    <property type="evidence" value="ECO:0007669"/>
    <property type="project" value="InterPro"/>
</dbReference>